<dbReference type="Proteomes" id="UP000465031">
    <property type="component" value="Chromosome"/>
</dbReference>
<feature type="domain" description="AB hydrolase-1" evidence="2">
    <location>
        <begin position="291"/>
        <end position="501"/>
    </location>
</feature>
<protein>
    <submittedName>
        <fullName evidence="4">Alpha/beta fold hydrolase</fullName>
    </submittedName>
    <submittedName>
        <fullName evidence="3">Haloalkane dehalogenase</fullName>
    </submittedName>
</protein>
<dbReference type="InterPro" id="IPR029058">
    <property type="entry name" value="AB_hydrolase_fold"/>
</dbReference>
<feature type="compositionally biased region" description="Basic and acidic residues" evidence="1">
    <location>
        <begin position="1"/>
        <end position="24"/>
    </location>
</feature>
<dbReference type="GO" id="GO:0016787">
    <property type="term" value="F:hydrolase activity"/>
    <property type="evidence" value="ECO:0007669"/>
    <property type="project" value="UniProtKB-KW"/>
</dbReference>
<dbReference type="EMBL" id="CP047186">
    <property type="protein sequence ID" value="QHC55046.1"/>
    <property type="molecule type" value="Genomic_DNA"/>
</dbReference>
<keyword evidence="4" id="KW-0378">Hydrolase</keyword>
<dbReference type="PANTHER" id="PTHR43798">
    <property type="entry name" value="MONOACYLGLYCEROL LIPASE"/>
    <property type="match status" value="1"/>
</dbReference>
<feature type="region of interest" description="Disordered" evidence="1">
    <location>
        <begin position="1"/>
        <end position="27"/>
    </location>
</feature>
<dbReference type="PANTHER" id="PTHR43798:SF33">
    <property type="entry name" value="HYDROLASE, PUTATIVE (AFU_ORTHOLOGUE AFUA_2G14860)-RELATED"/>
    <property type="match status" value="1"/>
</dbReference>
<dbReference type="SUPFAM" id="SSF53474">
    <property type="entry name" value="alpha/beta-Hydrolases"/>
    <property type="match status" value="1"/>
</dbReference>
<dbReference type="GO" id="GO:0016020">
    <property type="term" value="C:membrane"/>
    <property type="evidence" value="ECO:0007669"/>
    <property type="project" value="TreeGrafter"/>
</dbReference>
<organism evidence="3 5">
    <name type="scientific">Rathayibacter tanaceti</name>
    <dbReference type="NCBI Taxonomy" id="1671680"/>
    <lineage>
        <taxon>Bacteria</taxon>
        <taxon>Bacillati</taxon>
        <taxon>Actinomycetota</taxon>
        <taxon>Actinomycetes</taxon>
        <taxon>Micrococcales</taxon>
        <taxon>Microbacteriaceae</taxon>
        <taxon>Rathayibacter</taxon>
    </lineage>
</organism>
<evidence type="ECO:0000259" key="2">
    <source>
        <dbReference type="Pfam" id="PF12697"/>
    </source>
</evidence>
<reference evidence="6" key="3">
    <citation type="submission" date="2019-12" db="EMBL/GenBank/DDBJ databases">
        <title>Complete and draft genome sequences of new strains and members of some known species of the genus Rathayibacter isolated from plants.</title>
        <authorList>
            <person name="Tarlachkov S.V."/>
            <person name="Starodumova I.P."/>
            <person name="Dorofeeva L.V."/>
            <person name="Prisyazhnaya N.V."/>
            <person name="Leyn S."/>
            <person name="Zlamal J."/>
            <person name="Elan M."/>
            <person name="Osterman A.L."/>
            <person name="Nadler S."/>
            <person name="Subbotin S.A."/>
            <person name="Evtushenko L.I."/>
        </authorList>
    </citation>
    <scope>NUCLEOTIDE SEQUENCE [LARGE SCALE GENOMIC DNA]</scope>
    <source>
        <strain evidence="6">VKM Ac-2761</strain>
    </source>
</reference>
<dbReference type="AlphaFoldDB" id="A0A162GHD8"/>
<dbReference type="EMBL" id="LIIN01000050">
    <property type="protein sequence ID" value="KZX21179.1"/>
    <property type="molecule type" value="Genomic_DNA"/>
</dbReference>
<sequence>MAQKDRKRDRAAERARVEQSREIEQTEDFGTAENAQLAKMLDRLLAVQRPAVLANIRLLRRRRPGATPEQIISSLERQYLSSVAAGGAAIGATAVVPGIGTAASVALSGAGAAGFLEASALFAQSVTEVHGIPLEDPDRARALVLTLMMGSSGSEMVRQVAGQAVGGGSGLNQYWGSVVTKGLPSFLVGELADRAKKSFAKHFLAQQGAGLVGRAMPFGIGAALGGVGNAMLGRKVVQSARDAFGPAPQAFGNTLVLEPTRAERKALAAGPIEPLPLYVRDYGGAGERVALLLHGLGADSRIWYALVPTLQERGYRVLAPDLAGHGGSPKSPVYSPERWAGDVRASVRLTPDLIIGHGLGAVVAARLAPDYRAHQLVLLDPAYSDARGLTGALRRGGSVAHVEKGDADSLRHRHPIWTDEQIELDVSALELWDPESTAGLTARGAAEAPDGFPVPTLAVLPEDRLGHDSLTGVLDSRGVEVRTVPGGGASILREDRAALIAALEDRL</sequence>
<dbReference type="Pfam" id="PF12697">
    <property type="entry name" value="Abhydrolase_6"/>
    <property type="match status" value="1"/>
</dbReference>
<dbReference type="KEGG" id="rte:GSU10_04935"/>
<dbReference type="InterPro" id="IPR050266">
    <property type="entry name" value="AB_hydrolase_sf"/>
</dbReference>
<evidence type="ECO:0000313" key="3">
    <source>
        <dbReference type="EMBL" id="KZX21179.1"/>
    </source>
</evidence>
<reference evidence="3 5" key="1">
    <citation type="submission" date="2015-08" db="EMBL/GenBank/DDBJ databases">
        <title>Draft Genome Sequence of Rathayibacter sp. Strain VKM Ac-2596 Isolated from Leaf Gall Induced by Plant-Parasitic Nematodes.</title>
        <authorList>
            <person name="Vasilenko O.V."/>
            <person name="Starodumova I.P."/>
            <person name="Tarlachkov S.V."/>
            <person name="Dorofeeva L.V."/>
            <person name="Evtushenko L.I."/>
        </authorList>
    </citation>
    <scope>NUCLEOTIDE SEQUENCE [LARGE SCALE GENOMIC DNA]</scope>
    <source>
        <strain evidence="3 5">VKM Ac-2596</strain>
    </source>
</reference>
<dbReference type="Gene3D" id="3.40.50.1820">
    <property type="entry name" value="alpha/beta hydrolase"/>
    <property type="match status" value="1"/>
</dbReference>
<evidence type="ECO:0000256" key="1">
    <source>
        <dbReference type="SAM" id="MobiDB-lite"/>
    </source>
</evidence>
<dbReference type="RefSeq" id="WP_068210747.1">
    <property type="nucleotide sequence ID" value="NZ_CP047186.1"/>
</dbReference>
<evidence type="ECO:0000313" key="5">
    <source>
        <dbReference type="Proteomes" id="UP000076717"/>
    </source>
</evidence>
<gene>
    <name evidence="3" type="ORF">ACH61_01690</name>
    <name evidence="4" type="ORF">GSU10_04935</name>
</gene>
<evidence type="ECO:0000313" key="6">
    <source>
        <dbReference type="Proteomes" id="UP000465031"/>
    </source>
</evidence>
<dbReference type="OrthoDB" id="5244605at2"/>
<dbReference type="Proteomes" id="UP000076717">
    <property type="component" value="Unassembled WGS sequence"/>
</dbReference>
<name>A0A162GHD8_9MICO</name>
<dbReference type="PATRIC" id="fig|1671680.3.peg.1801"/>
<keyword evidence="5" id="KW-1185">Reference proteome</keyword>
<reference evidence="4" key="2">
    <citation type="submission" date="2019-12" db="EMBL/GenBank/DDBJ databases">
        <title>Complete and Draft Genome Sequences of New Strains and Members of Some Known Species of the Genus Rathayibacter isolated from Plants.</title>
        <authorList>
            <person name="Tarlachkov S.V."/>
            <person name="Starodumova I.P."/>
            <person name="Dorofeeva L.V."/>
            <person name="Prisyazhnaya N.V."/>
            <person name="Leyn S.A."/>
            <person name="Zlamal J.E."/>
            <person name="Elane M.L."/>
            <person name="Osterman A.L."/>
            <person name="Nadler S.A."/>
            <person name="Subbotin S.A."/>
            <person name="Evtushenko L.I."/>
        </authorList>
    </citation>
    <scope>NUCLEOTIDE SEQUENCE</scope>
    <source>
        <strain evidence="4">VKM Ac-2761</strain>
    </source>
</reference>
<accession>A0A162GHD8</accession>
<dbReference type="InterPro" id="IPR000073">
    <property type="entry name" value="AB_hydrolase_1"/>
</dbReference>
<evidence type="ECO:0000313" key="4">
    <source>
        <dbReference type="EMBL" id="QHC55046.1"/>
    </source>
</evidence>
<proteinExistence type="predicted"/>